<organism evidence="2 3">
    <name type="scientific">Thalassotalea algicola</name>
    <dbReference type="NCBI Taxonomy" id="2716224"/>
    <lineage>
        <taxon>Bacteria</taxon>
        <taxon>Pseudomonadati</taxon>
        <taxon>Pseudomonadota</taxon>
        <taxon>Gammaproteobacteria</taxon>
        <taxon>Alteromonadales</taxon>
        <taxon>Colwelliaceae</taxon>
        <taxon>Thalassotalea</taxon>
    </lineage>
</organism>
<gene>
    <name evidence="2" type="ORF">HII17_15605</name>
</gene>
<protein>
    <submittedName>
        <fullName evidence="2">DUF3379 domain-containing protein</fullName>
    </submittedName>
</protein>
<comment type="caution">
    <text evidence="2">The sequence shown here is derived from an EMBL/GenBank/DDBJ whole genome shotgun (WGS) entry which is preliminary data.</text>
</comment>
<dbReference type="Proteomes" id="UP000568664">
    <property type="component" value="Unassembled WGS sequence"/>
</dbReference>
<evidence type="ECO:0000313" key="2">
    <source>
        <dbReference type="EMBL" id="NMP32984.1"/>
    </source>
</evidence>
<evidence type="ECO:0000313" key="3">
    <source>
        <dbReference type="Proteomes" id="UP000568664"/>
    </source>
</evidence>
<keyword evidence="1" id="KW-0472">Membrane</keyword>
<name>A0A7Y0LF17_9GAMM</name>
<dbReference type="InterPro" id="IPR021806">
    <property type="entry name" value="DUF3379"/>
</dbReference>
<feature type="transmembrane region" description="Helical" evidence="1">
    <location>
        <begin position="79"/>
        <end position="98"/>
    </location>
</feature>
<dbReference type="Pfam" id="PF11859">
    <property type="entry name" value="DUF3379"/>
    <property type="match status" value="1"/>
</dbReference>
<keyword evidence="1" id="KW-0812">Transmembrane</keyword>
<dbReference type="RefSeq" id="WP_169076302.1">
    <property type="nucleotide sequence ID" value="NZ_JABBXH010000005.1"/>
</dbReference>
<keyword evidence="3" id="KW-1185">Reference proteome</keyword>
<proteinExistence type="predicted"/>
<dbReference type="EMBL" id="JABBXH010000005">
    <property type="protein sequence ID" value="NMP32984.1"/>
    <property type="molecule type" value="Genomic_DNA"/>
</dbReference>
<sequence length="237" mass="26125">MDDLQFRRSIYADPKNQDAEVIAAKNADPARAQFAKEIEQLDDQIASALNVPVPDDLCNKLILRQAMASHQQQKRKSRVHLALAASVAFAVGLTVNFLQFSSAYADIGDYALAHVYHEEGVFNNNATANVTLASVNNKMSTFNGSFVQNVGKLIAADYCRFDGVKSLHLVYQGKNSPVNVFIVPERGEVAFSQTFSDSKLNGQSLTFGENHVIIVGDKSEVLSQWQKNLSDNTQWSI</sequence>
<keyword evidence="1" id="KW-1133">Transmembrane helix</keyword>
<dbReference type="AlphaFoldDB" id="A0A7Y0LF17"/>
<evidence type="ECO:0000256" key="1">
    <source>
        <dbReference type="SAM" id="Phobius"/>
    </source>
</evidence>
<accession>A0A7Y0LF17</accession>
<reference evidence="2 3" key="1">
    <citation type="submission" date="2020-04" db="EMBL/GenBank/DDBJ databases">
        <title>Thalassotalea sp. M1531, isolated from the surface of marine red alga.</title>
        <authorList>
            <person name="Pang L."/>
            <person name="Lu D.-C."/>
        </authorList>
    </citation>
    <scope>NUCLEOTIDE SEQUENCE [LARGE SCALE GENOMIC DNA]</scope>
    <source>
        <strain evidence="2 3">M1531</strain>
    </source>
</reference>